<protein>
    <submittedName>
        <fullName evidence="2">E3 ubiquitin-protein ligase RGLG4</fullName>
    </submittedName>
</protein>
<evidence type="ECO:0000313" key="3">
    <source>
        <dbReference type="Proteomes" id="UP001141327"/>
    </source>
</evidence>
<comment type="caution">
    <text evidence="2">The sequence shown here is derived from an EMBL/GenBank/DDBJ whole genome shotgun (WGS) entry which is preliminary data.</text>
</comment>
<dbReference type="InterPro" id="IPR052079">
    <property type="entry name" value="E3_ligase/Copine_domain"/>
</dbReference>
<dbReference type="InterPro" id="IPR036465">
    <property type="entry name" value="vWFA_dom_sf"/>
</dbReference>
<organism evidence="2 3">
    <name type="scientific">Paratrimastix pyriformis</name>
    <dbReference type="NCBI Taxonomy" id="342808"/>
    <lineage>
        <taxon>Eukaryota</taxon>
        <taxon>Metamonada</taxon>
        <taxon>Preaxostyla</taxon>
        <taxon>Paratrimastigidae</taxon>
        <taxon>Paratrimastix</taxon>
    </lineage>
</organism>
<dbReference type="InterPro" id="IPR010734">
    <property type="entry name" value="Copine_C"/>
</dbReference>
<name>A0ABQ8U5C4_9EUKA</name>
<accession>A0ABQ8U5C4</accession>
<evidence type="ECO:0000259" key="1">
    <source>
        <dbReference type="SMART" id="SM00327"/>
    </source>
</evidence>
<reference evidence="2" key="1">
    <citation type="journal article" date="2022" name="bioRxiv">
        <title>Genomics of Preaxostyla Flagellates Illuminates Evolutionary Transitions and the Path Towards Mitochondrial Loss.</title>
        <authorList>
            <person name="Novak L.V.F."/>
            <person name="Treitli S.C."/>
            <person name="Pyrih J."/>
            <person name="Halakuc P."/>
            <person name="Pipaliya S.V."/>
            <person name="Vacek V."/>
            <person name="Brzon O."/>
            <person name="Soukal P."/>
            <person name="Eme L."/>
            <person name="Dacks J.B."/>
            <person name="Karnkowska A."/>
            <person name="Elias M."/>
            <person name="Hampl V."/>
        </authorList>
    </citation>
    <scope>NUCLEOTIDE SEQUENCE</scope>
    <source>
        <strain evidence="2">RCP-MX</strain>
    </source>
</reference>
<dbReference type="SMART" id="SM00327">
    <property type="entry name" value="VWA"/>
    <property type="match status" value="1"/>
</dbReference>
<dbReference type="InterPro" id="IPR002035">
    <property type="entry name" value="VWF_A"/>
</dbReference>
<evidence type="ECO:0000313" key="2">
    <source>
        <dbReference type="EMBL" id="KAJ4454556.1"/>
    </source>
</evidence>
<feature type="domain" description="VWFA" evidence="1">
    <location>
        <begin position="40"/>
        <end position="234"/>
    </location>
</feature>
<dbReference type="Gene3D" id="3.40.50.410">
    <property type="entry name" value="von Willebrand factor, type A domain"/>
    <property type="match status" value="1"/>
</dbReference>
<dbReference type="PANTHER" id="PTHR45751:SF11">
    <property type="entry name" value="COPINE FAMILY PROTEIN 2"/>
    <property type="match status" value="1"/>
</dbReference>
<keyword evidence="3" id="KW-1185">Reference proteome</keyword>
<dbReference type="PANTHER" id="PTHR45751">
    <property type="entry name" value="COPINE FAMILY PROTEIN 1"/>
    <property type="match status" value="1"/>
</dbReference>
<dbReference type="SUPFAM" id="SSF53300">
    <property type="entry name" value="vWA-like"/>
    <property type="match status" value="1"/>
</dbReference>
<dbReference type="EMBL" id="JAPMOS010000148">
    <property type="protein sequence ID" value="KAJ4454556.1"/>
    <property type="molecule type" value="Genomic_DNA"/>
</dbReference>
<proteinExistence type="predicted"/>
<dbReference type="Proteomes" id="UP001141327">
    <property type="component" value="Unassembled WGS sequence"/>
</dbReference>
<sequence>MGNSCAAPETKRPLNPLAIPDRFHTYGELQQGLREAGLEASQLIFAVDFTKSNMWSGEKSFHQPMHTLGTPNGNPYENVLRIISTTLEPFDDDHLIPAFGFGDVTTGGTSVFAFQPDGRPCMGFQEVLRQYQMLVPHVQLSGPTSLAPIIRQAIDIVRATAQYHICVVVTDGQVDYPDVDGAAIAEASNYPLSIVVVGVGDGPWDAMRKFDDDLPARRFDNFQFVEYNMVAQANVERNDLYFATNALMEVPDQFKLIKQLGLLSKVAMERPQFRPAAPPALRPPLPATVMVMPQIAVMAVPAPLPLAQMPR</sequence>
<dbReference type="Pfam" id="PF07002">
    <property type="entry name" value="Copine"/>
    <property type="match status" value="1"/>
</dbReference>
<gene>
    <name evidence="2" type="ORF">PAPYR_10711</name>
</gene>